<name>A0A6J4IEF4_9ACTN</name>
<feature type="signal peptide" evidence="1">
    <location>
        <begin position="1"/>
        <end position="28"/>
    </location>
</feature>
<dbReference type="InterPro" id="IPR014262">
    <property type="entry name" value="HAF_rpt"/>
</dbReference>
<proteinExistence type="predicted"/>
<dbReference type="AlphaFoldDB" id="A0A6J4IEF4"/>
<feature type="chain" id="PRO_5027103666" description="Extracellular repeat, HAF family" evidence="1">
    <location>
        <begin position="29"/>
        <end position="386"/>
    </location>
</feature>
<keyword evidence="1" id="KW-0732">Signal</keyword>
<evidence type="ECO:0000313" key="2">
    <source>
        <dbReference type="EMBL" id="CAA9248672.1"/>
    </source>
</evidence>
<dbReference type="EMBL" id="CADCTP010000169">
    <property type="protein sequence ID" value="CAA9248672.1"/>
    <property type="molecule type" value="Genomic_DNA"/>
</dbReference>
<gene>
    <name evidence="2" type="ORF">AVDCRST_MAG41-1824</name>
</gene>
<evidence type="ECO:0000256" key="1">
    <source>
        <dbReference type="SAM" id="SignalP"/>
    </source>
</evidence>
<organism evidence="2">
    <name type="scientific">uncultured Mycobacteriales bacterium</name>
    <dbReference type="NCBI Taxonomy" id="581187"/>
    <lineage>
        <taxon>Bacteria</taxon>
        <taxon>Bacillati</taxon>
        <taxon>Actinomycetota</taxon>
        <taxon>Actinomycetes</taxon>
        <taxon>Mycobacteriales</taxon>
        <taxon>environmental samples</taxon>
    </lineage>
</organism>
<sequence length="386" mass="38675">MSHRVPLSRAAAALVPLAVLAVAAPAAAAPPTPPAPAAAVETVDLGSLGGTQTFASLINATGQVAGQSTNAAGAQRAFLWTDGVLTDLGVAPDGTFSLASGLTDSGLVLGYGDTATGSAAFVWQDGVRTELPAPGIGQVRPAGINDSGTVIGTDVTTSDLRRGFLWRSGQLTDLGSLEPALINDAGVVVGTVAEPDGSHRIVRWVDGVDTDLGTPGPATGLGAPYLVDLTERGDVAAYVPTGTGHRAYVRRAGATGWRELRGLPGATDVRVTALNEVGQAVGTSNRGPGTLPSAVSWGAGPARALPTLGGNSSEAYDLNDRGDVSGFSTTPSGDAHAAIWRDGVLLDVGPAGADSSAGALNEAGQAVGSAFTLDDRIRAFRWTVTG</sequence>
<reference evidence="2" key="1">
    <citation type="submission" date="2020-02" db="EMBL/GenBank/DDBJ databases">
        <authorList>
            <person name="Meier V. D."/>
        </authorList>
    </citation>
    <scope>NUCLEOTIDE SEQUENCE</scope>
    <source>
        <strain evidence="2">AVDCRST_MAG41</strain>
    </source>
</reference>
<evidence type="ECO:0008006" key="3">
    <source>
        <dbReference type="Google" id="ProtNLM"/>
    </source>
</evidence>
<protein>
    <recommendedName>
        <fullName evidence="3">Extracellular repeat, HAF family</fullName>
    </recommendedName>
</protein>
<accession>A0A6J4IEF4</accession>
<dbReference type="NCBIfam" id="TIGR02913">
    <property type="entry name" value="HAF_rpt"/>
    <property type="match status" value="2"/>
</dbReference>